<dbReference type="GO" id="GO:0004806">
    <property type="term" value="F:triacylglycerol lipase activity"/>
    <property type="evidence" value="ECO:0007669"/>
    <property type="project" value="UniProtKB-EC"/>
</dbReference>
<evidence type="ECO:0000256" key="3">
    <source>
        <dbReference type="SAM" id="SignalP"/>
    </source>
</evidence>
<keyword evidence="5" id="KW-0378">Hydrolase</keyword>
<dbReference type="AlphaFoldDB" id="A0A2X4UGL5"/>
<dbReference type="Proteomes" id="UP000249091">
    <property type="component" value="Chromosome 1"/>
</dbReference>
<feature type="signal peptide" evidence="3">
    <location>
        <begin position="1"/>
        <end position="28"/>
    </location>
</feature>
<gene>
    <name evidence="5" type="ORF">NCTC10994_02901</name>
</gene>
<keyword evidence="3" id="KW-0732">Signal</keyword>
<reference evidence="5 6" key="1">
    <citation type="submission" date="2018-06" db="EMBL/GenBank/DDBJ databases">
        <authorList>
            <consortium name="Pathogen Informatics"/>
            <person name="Doyle S."/>
        </authorList>
    </citation>
    <scope>NUCLEOTIDE SEQUENCE [LARGE SCALE GENOMIC DNA]</scope>
    <source>
        <strain evidence="5 6">NCTC10994</strain>
    </source>
</reference>
<feature type="active site" description="Nucleophile" evidence="1">
    <location>
        <position position="44"/>
    </location>
</feature>
<feature type="domain" description="SGNH hydrolase-type esterase" evidence="4">
    <location>
        <begin position="40"/>
        <end position="276"/>
    </location>
</feature>
<feature type="disulfide bond" evidence="2">
    <location>
        <begin position="60"/>
        <end position="85"/>
    </location>
</feature>
<dbReference type="EC" id="3.1.1.3" evidence="5"/>
<dbReference type="CDD" id="cd01823">
    <property type="entry name" value="SEST_like"/>
    <property type="match status" value="1"/>
</dbReference>
<dbReference type="Pfam" id="PF13472">
    <property type="entry name" value="Lipase_GDSL_2"/>
    <property type="match status" value="1"/>
</dbReference>
<proteinExistence type="predicted"/>
<evidence type="ECO:0000313" key="6">
    <source>
        <dbReference type="Proteomes" id="UP000249091"/>
    </source>
</evidence>
<dbReference type="InterPro" id="IPR013830">
    <property type="entry name" value="SGNH_hydro"/>
</dbReference>
<dbReference type="SUPFAM" id="SSF52266">
    <property type="entry name" value="SGNH hydrolase"/>
    <property type="match status" value="1"/>
</dbReference>
<dbReference type="GO" id="GO:0019433">
    <property type="term" value="P:triglyceride catabolic process"/>
    <property type="evidence" value="ECO:0007669"/>
    <property type="project" value="TreeGrafter"/>
</dbReference>
<dbReference type="STRING" id="1219011.GCA_001895045_02312"/>
<keyword evidence="2" id="KW-1015">Disulfide bond</keyword>
<feature type="disulfide bond" evidence="2">
    <location>
        <begin position="137"/>
        <end position="148"/>
    </location>
</feature>
<dbReference type="InterPro" id="IPR036514">
    <property type="entry name" value="SGNH_hydro_sf"/>
</dbReference>
<evidence type="ECO:0000256" key="1">
    <source>
        <dbReference type="PIRSR" id="PIRSR637460-1"/>
    </source>
</evidence>
<dbReference type="Gene3D" id="3.40.50.1110">
    <property type="entry name" value="SGNH hydrolase"/>
    <property type="match status" value="1"/>
</dbReference>
<dbReference type="KEGG" id="rcr:NCTC10994_02901"/>
<keyword evidence="6" id="KW-1185">Reference proteome</keyword>
<sequence length="286" mass="29478">MRMRSGVRAAIVAAVAAVSMVWPGSAMSDTVVDPGVRYVALGDSRAAGPYLDAAAMIGGCARSDAGYPSVVAHALRAASFTNVSCAGARTDNVTRIPQDTKTGQVPRQIDLLAPDTTLVTLSIGGNDVGWRDLVSACFTDFPGGDAQCRNNPETGARATAALDSLAPKVRATLTKIKQKAPGARVLLVGHGGVVGDRGCWPNIPTSDADASWIKGFFTRMNGVLAGAAASTGAEFVDVASGAVGHDACAFPDQRWFEGQQSLSLAAPMHPTAAGMRHMASRVVAAW</sequence>
<dbReference type="PANTHER" id="PTHR37981:SF1">
    <property type="entry name" value="SGNH HYDROLASE-TYPE ESTERASE DOMAIN-CONTAINING PROTEIN"/>
    <property type="match status" value="1"/>
</dbReference>
<protein>
    <submittedName>
        <fullName evidence="5">Hydrolase</fullName>
        <ecNumber evidence="5">3.1.1.3</ecNumber>
    </submittedName>
</protein>
<name>A0A2X4UGL5_9NOCA</name>
<evidence type="ECO:0000259" key="4">
    <source>
        <dbReference type="Pfam" id="PF13472"/>
    </source>
</evidence>
<evidence type="ECO:0000256" key="2">
    <source>
        <dbReference type="PIRSR" id="PIRSR637460-2"/>
    </source>
</evidence>
<dbReference type="InterPro" id="IPR037460">
    <property type="entry name" value="SEST-like"/>
</dbReference>
<dbReference type="EMBL" id="LS483468">
    <property type="protein sequence ID" value="SQI34728.1"/>
    <property type="molecule type" value="Genomic_DNA"/>
</dbReference>
<organism evidence="5 6">
    <name type="scientific">Rhodococcus coprophilus</name>
    <dbReference type="NCBI Taxonomy" id="38310"/>
    <lineage>
        <taxon>Bacteria</taxon>
        <taxon>Bacillati</taxon>
        <taxon>Actinomycetota</taxon>
        <taxon>Actinomycetes</taxon>
        <taxon>Mycobacteriales</taxon>
        <taxon>Nocardiaceae</taxon>
        <taxon>Rhodococcus</taxon>
    </lineage>
</organism>
<accession>A0A2X4UGL5</accession>
<evidence type="ECO:0000313" key="5">
    <source>
        <dbReference type="EMBL" id="SQI34728.1"/>
    </source>
</evidence>
<feature type="chain" id="PRO_5016052214" evidence="3">
    <location>
        <begin position="29"/>
        <end position="286"/>
    </location>
</feature>
<feature type="disulfide bond" evidence="2">
    <location>
        <begin position="199"/>
        <end position="248"/>
    </location>
</feature>
<feature type="active site" evidence="1">
    <location>
        <position position="269"/>
    </location>
</feature>
<dbReference type="PANTHER" id="PTHR37981">
    <property type="entry name" value="LIPASE 2"/>
    <property type="match status" value="1"/>
</dbReference>